<dbReference type="GO" id="GO:0004074">
    <property type="term" value="F:biliverdin reductase [NAD(P)H] activity"/>
    <property type="evidence" value="ECO:0007669"/>
    <property type="project" value="TreeGrafter"/>
</dbReference>
<feature type="domain" description="NAD(P)-binding" evidence="2">
    <location>
        <begin position="13"/>
        <end position="232"/>
    </location>
</feature>
<evidence type="ECO:0000259" key="2">
    <source>
        <dbReference type="Pfam" id="PF13460"/>
    </source>
</evidence>
<proteinExistence type="inferred from homology"/>
<dbReference type="AlphaFoldDB" id="A0A4T0WFD6"/>
<dbReference type="InterPro" id="IPR051606">
    <property type="entry name" value="Polyketide_Oxido-like"/>
</dbReference>
<evidence type="ECO:0000313" key="4">
    <source>
        <dbReference type="Proteomes" id="UP000305883"/>
    </source>
</evidence>
<dbReference type="Pfam" id="PF13460">
    <property type="entry name" value="NAD_binding_10"/>
    <property type="match status" value="1"/>
</dbReference>
<dbReference type="SUPFAM" id="SSF51735">
    <property type="entry name" value="NAD(P)-binding Rossmann-fold domains"/>
    <property type="match status" value="1"/>
</dbReference>
<dbReference type="PANTHER" id="PTHR43355">
    <property type="entry name" value="FLAVIN REDUCTASE (NADPH)"/>
    <property type="match status" value="1"/>
</dbReference>
<reference evidence="3 4" key="1">
    <citation type="journal article" date="2019" name="Genome Biol. Evol.">
        <title>Genomic Plasticity Mediated by Transposable Elements in the Plant Pathogenic Fungus Colletotrichum higginsianum.</title>
        <authorList>
            <person name="Tsushima A."/>
            <person name="Gan P."/>
            <person name="Kumakura N."/>
            <person name="Narusaka M."/>
            <person name="Takano Y."/>
            <person name="Narusaka Y."/>
            <person name="Shirasu K."/>
        </authorList>
    </citation>
    <scope>NUCLEOTIDE SEQUENCE [LARGE SCALE GENOMIC DNA]</scope>
    <source>
        <strain evidence="3 4">MAFF305635-RFP</strain>
    </source>
</reference>
<dbReference type="InterPro" id="IPR036291">
    <property type="entry name" value="NAD(P)-bd_dom_sf"/>
</dbReference>
<dbReference type="Proteomes" id="UP000305883">
    <property type="component" value="Unassembled WGS sequence"/>
</dbReference>
<sequence length="250" mass="27099">MSSANAKSVLFLGATGGCGLSALRRSLDAGFTCIALCRTPSKLTSVLPSEKYPNLRVEQGNAHEAAEVARHVVSPLDPTRFVDAVVSSIGAWFDMRKMNLEDVHVCEKGMAVLLDVIKNLRTEKGVSGSPRIIGLSSTGISKFGRDTPLLVAPLYKGLLHTPHEDKRAMEELLFASNEAWSVIRASFLTNGKEQPSGAVRVGIEDPVEGVEELAIGYSIAREDVGKWIFENILQKDGKDGFVRKVVTVTY</sequence>
<accession>A0A4T0WFD6</accession>
<protein>
    <recommendedName>
        <fullName evidence="2">NAD(P)-binding domain-containing protein</fullName>
    </recommendedName>
</protein>
<comment type="caution">
    <text evidence="3">The sequence shown here is derived from an EMBL/GenBank/DDBJ whole genome shotgun (WGS) entry which is preliminary data.</text>
</comment>
<comment type="similarity">
    <text evidence="1">Belongs to the avfA family.</text>
</comment>
<gene>
    <name evidence="3" type="ORF">CH35J_001744</name>
</gene>
<dbReference type="PANTHER" id="PTHR43355:SF2">
    <property type="entry name" value="FLAVIN REDUCTASE (NADPH)"/>
    <property type="match status" value="1"/>
</dbReference>
<dbReference type="GO" id="GO:0042602">
    <property type="term" value="F:riboflavin reductase (NADPH) activity"/>
    <property type="evidence" value="ECO:0007669"/>
    <property type="project" value="TreeGrafter"/>
</dbReference>
<name>A0A4T0WFD6_9PEZI</name>
<dbReference type="PROSITE" id="PS51257">
    <property type="entry name" value="PROKAR_LIPOPROTEIN"/>
    <property type="match status" value="1"/>
</dbReference>
<dbReference type="InterPro" id="IPR016040">
    <property type="entry name" value="NAD(P)-bd_dom"/>
</dbReference>
<dbReference type="Gene3D" id="3.40.50.720">
    <property type="entry name" value="NAD(P)-binding Rossmann-like Domain"/>
    <property type="match status" value="1"/>
</dbReference>
<evidence type="ECO:0000313" key="3">
    <source>
        <dbReference type="EMBL" id="TID04294.1"/>
    </source>
</evidence>
<dbReference type="EMBL" id="MWPZ01000002">
    <property type="protein sequence ID" value="TID04294.1"/>
    <property type="molecule type" value="Genomic_DNA"/>
</dbReference>
<dbReference type="OrthoDB" id="63935at2759"/>
<evidence type="ECO:0000256" key="1">
    <source>
        <dbReference type="ARBA" id="ARBA00038376"/>
    </source>
</evidence>
<organism evidence="3 4">
    <name type="scientific">Colletotrichum higginsianum</name>
    <dbReference type="NCBI Taxonomy" id="80884"/>
    <lineage>
        <taxon>Eukaryota</taxon>
        <taxon>Fungi</taxon>
        <taxon>Dikarya</taxon>
        <taxon>Ascomycota</taxon>
        <taxon>Pezizomycotina</taxon>
        <taxon>Sordariomycetes</taxon>
        <taxon>Hypocreomycetidae</taxon>
        <taxon>Glomerellales</taxon>
        <taxon>Glomerellaceae</taxon>
        <taxon>Colletotrichum</taxon>
        <taxon>Colletotrichum destructivum species complex</taxon>
    </lineage>
</organism>